<sequence length="159" mass="17721">MGDISIISPTLPQTNGRRGFQQSEDKLRMKLKGSPQSNSGNLFVKIVQYQYTKMTLVKLLLLSAVVVASALSGTNGDPFPNSNDGISHPNKDNMQAEPLSRHARHIPTGYLSAVWASGNSHNNFHHQRPYNAHYRNPVAERRQQNSGHGNRKKGIYFRG</sequence>
<dbReference type="EMBL" id="CAJVCH010246211">
    <property type="protein sequence ID" value="CAG7733285.1"/>
    <property type="molecule type" value="Genomic_DNA"/>
</dbReference>
<evidence type="ECO:0000313" key="2">
    <source>
        <dbReference type="EMBL" id="CAG7733285.1"/>
    </source>
</evidence>
<dbReference type="Proteomes" id="UP000708208">
    <property type="component" value="Unassembled WGS sequence"/>
</dbReference>
<evidence type="ECO:0000313" key="3">
    <source>
        <dbReference type="Proteomes" id="UP000708208"/>
    </source>
</evidence>
<accession>A0A8J2KVS1</accession>
<organism evidence="2 3">
    <name type="scientific">Allacma fusca</name>
    <dbReference type="NCBI Taxonomy" id="39272"/>
    <lineage>
        <taxon>Eukaryota</taxon>
        <taxon>Metazoa</taxon>
        <taxon>Ecdysozoa</taxon>
        <taxon>Arthropoda</taxon>
        <taxon>Hexapoda</taxon>
        <taxon>Collembola</taxon>
        <taxon>Symphypleona</taxon>
        <taxon>Sminthuridae</taxon>
        <taxon>Allacma</taxon>
    </lineage>
</organism>
<keyword evidence="3" id="KW-1185">Reference proteome</keyword>
<evidence type="ECO:0000256" key="1">
    <source>
        <dbReference type="SAM" id="MobiDB-lite"/>
    </source>
</evidence>
<reference evidence="2" key="1">
    <citation type="submission" date="2021-06" db="EMBL/GenBank/DDBJ databases">
        <authorList>
            <person name="Hodson N. C."/>
            <person name="Mongue J. A."/>
            <person name="Jaron S. K."/>
        </authorList>
    </citation>
    <scope>NUCLEOTIDE SEQUENCE</scope>
</reference>
<feature type="region of interest" description="Disordered" evidence="1">
    <location>
        <begin position="140"/>
        <end position="159"/>
    </location>
</feature>
<gene>
    <name evidence="2" type="ORF">AFUS01_LOCUS21739</name>
</gene>
<feature type="compositionally biased region" description="Basic residues" evidence="1">
    <location>
        <begin position="149"/>
        <end position="159"/>
    </location>
</feature>
<protein>
    <submittedName>
        <fullName evidence="2">Uncharacterized protein</fullName>
    </submittedName>
</protein>
<proteinExistence type="predicted"/>
<comment type="caution">
    <text evidence="2">The sequence shown here is derived from an EMBL/GenBank/DDBJ whole genome shotgun (WGS) entry which is preliminary data.</text>
</comment>
<name>A0A8J2KVS1_9HEXA</name>
<feature type="region of interest" description="Disordered" evidence="1">
    <location>
        <begin position="73"/>
        <end position="94"/>
    </location>
</feature>
<dbReference type="AlphaFoldDB" id="A0A8J2KVS1"/>